<dbReference type="EMBL" id="KQ086097">
    <property type="protein sequence ID" value="KLO08310.1"/>
    <property type="molecule type" value="Genomic_DNA"/>
</dbReference>
<evidence type="ECO:0000313" key="2">
    <source>
        <dbReference type="Proteomes" id="UP000053477"/>
    </source>
</evidence>
<gene>
    <name evidence="1" type="ORF">SCHPADRAFT_944579</name>
</gene>
<organism evidence="1 2">
    <name type="scientific">Schizopora paradoxa</name>
    <dbReference type="NCBI Taxonomy" id="27342"/>
    <lineage>
        <taxon>Eukaryota</taxon>
        <taxon>Fungi</taxon>
        <taxon>Dikarya</taxon>
        <taxon>Basidiomycota</taxon>
        <taxon>Agaricomycotina</taxon>
        <taxon>Agaricomycetes</taxon>
        <taxon>Hymenochaetales</taxon>
        <taxon>Schizoporaceae</taxon>
        <taxon>Schizopora</taxon>
    </lineage>
</organism>
<dbReference type="AlphaFoldDB" id="A0A0H2R8W7"/>
<dbReference type="Proteomes" id="UP000053477">
    <property type="component" value="Unassembled WGS sequence"/>
</dbReference>
<protein>
    <submittedName>
        <fullName evidence="1">Uncharacterized protein</fullName>
    </submittedName>
</protein>
<proteinExistence type="predicted"/>
<dbReference type="OrthoDB" id="2911958at2759"/>
<keyword evidence="2" id="KW-1185">Reference proteome</keyword>
<reference evidence="1 2" key="1">
    <citation type="submission" date="2015-04" db="EMBL/GenBank/DDBJ databases">
        <title>Complete genome sequence of Schizopora paradoxa KUC8140, a cosmopolitan wood degrader in East Asia.</title>
        <authorList>
            <consortium name="DOE Joint Genome Institute"/>
            <person name="Min B."/>
            <person name="Park H."/>
            <person name="Jang Y."/>
            <person name="Kim J.-J."/>
            <person name="Kim K.H."/>
            <person name="Pangilinan J."/>
            <person name="Lipzen A."/>
            <person name="Riley R."/>
            <person name="Grigoriev I.V."/>
            <person name="Spatafora J.W."/>
            <person name="Choi I.-G."/>
        </authorList>
    </citation>
    <scope>NUCLEOTIDE SEQUENCE [LARGE SCALE GENOMIC DNA]</scope>
    <source>
        <strain evidence="1 2">KUC8140</strain>
    </source>
</reference>
<dbReference type="InParanoid" id="A0A0H2R8W7"/>
<accession>A0A0H2R8W7</accession>
<sequence length="584" mass="66132">MASKSPIQDVGIMGALHTLEQASRVPNVERKDLKSILGRNNWKAGHNPDLDEAFKRRRGHTEIIDAGMISRLSTAAHELDNMRSILKHLTDVATELSQEYKDILGPIVPKLSKGISHLPDEILAMVFKWAVHAEGHRGGEQARYLSHVSRTFRAISIVEHDLWTTFCSSSSREELEMLVSRSGTQTDLHIFINIPTSRSPWDFVEICSRFYSRWKTMQIGNFPRGHHPKPILRIDPNSDIYGHVSYEMRMFLNAFGARHSSLPRLVALDFDFMHHRAVSSSFPWETPNLQSLRCAQYLPLSPTALSSVTTFVCVLHLKSTFALPARMQELLDLLTSLTSLTDFDLGLGNVDTDLSEGTLRPPASGCPFVKRFCLRLLALNLYGGRKGSVGQFLCALRFPNLEDYSFSIEFLDAGGEKYERTERLEVFPSELLPHEFGRTCSRLATLSVQVSVTVSCDRAPGIQGEEIPVIFPIYINNVPTISTLNVTARSCAVLIRDGRASIDERYPQARVTPLKHRPIQLQEIRFLDCEHMEVDDLQNIVRYLKKDGYWEQLDRVTMKNCGLLKYENARQVLGEKDLVYSQSM</sequence>
<name>A0A0H2R8W7_9AGAM</name>
<evidence type="ECO:0000313" key="1">
    <source>
        <dbReference type="EMBL" id="KLO08310.1"/>
    </source>
</evidence>